<evidence type="ECO:0008006" key="4">
    <source>
        <dbReference type="Google" id="ProtNLM"/>
    </source>
</evidence>
<dbReference type="RefSeq" id="WP_186739757.1">
    <property type="nucleotide sequence ID" value="NZ_CP060394.1"/>
</dbReference>
<reference evidence="2 3" key="1">
    <citation type="submission" date="2020-08" db="EMBL/GenBank/DDBJ databases">
        <title>Edaphobacter telluris sp. nov. and Acidobacterium dinghuensis sp. nov., two acidobacteria isolated from forest soil.</title>
        <authorList>
            <person name="Fu J."/>
            <person name="Qiu L."/>
        </authorList>
    </citation>
    <scope>NUCLEOTIDE SEQUENCE [LARGE SCALE GENOMIC DNA]</scope>
    <source>
        <strain evidence="2">4Y35</strain>
    </source>
</reference>
<protein>
    <recommendedName>
        <fullName evidence="4">Zinc-finger domain-containing protein</fullName>
    </recommendedName>
</protein>
<gene>
    <name evidence="2" type="ORF">H7849_13055</name>
</gene>
<dbReference type="EMBL" id="CP060394">
    <property type="protein sequence ID" value="QNI30126.1"/>
    <property type="molecule type" value="Genomic_DNA"/>
</dbReference>
<name>A0A7G8BC56_9BACT</name>
<dbReference type="KEGG" id="adin:H7849_13055"/>
<organism evidence="2 3">
    <name type="scientific">Alloacidobacterium dinghuense</name>
    <dbReference type="NCBI Taxonomy" id="2763107"/>
    <lineage>
        <taxon>Bacteria</taxon>
        <taxon>Pseudomonadati</taxon>
        <taxon>Acidobacteriota</taxon>
        <taxon>Terriglobia</taxon>
        <taxon>Terriglobales</taxon>
        <taxon>Acidobacteriaceae</taxon>
        <taxon>Alloacidobacterium</taxon>
    </lineage>
</organism>
<keyword evidence="1" id="KW-0812">Transmembrane</keyword>
<accession>A0A7G8BC56</accession>
<keyword evidence="1" id="KW-0472">Membrane</keyword>
<evidence type="ECO:0000256" key="1">
    <source>
        <dbReference type="SAM" id="Phobius"/>
    </source>
</evidence>
<keyword evidence="1" id="KW-1133">Transmembrane helix</keyword>
<proteinExistence type="predicted"/>
<evidence type="ECO:0000313" key="3">
    <source>
        <dbReference type="Proteomes" id="UP000515312"/>
    </source>
</evidence>
<dbReference type="AlphaFoldDB" id="A0A7G8BC56"/>
<evidence type="ECO:0000313" key="2">
    <source>
        <dbReference type="EMBL" id="QNI30126.1"/>
    </source>
</evidence>
<feature type="transmembrane region" description="Helical" evidence="1">
    <location>
        <begin position="93"/>
        <end position="117"/>
    </location>
</feature>
<keyword evidence="3" id="KW-1185">Reference proteome</keyword>
<dbReference type="Proteomes" id="UP000515312">
    <property type="component" value="Chromosome"/>
</dbReference>
<sequence length="166" mass="18088">MICRKVKAHLANLLFEPESVPADVRNHLEDCADCSMELASMEATMNLMDEWQAPEPSPYFDSKLAVRMREEQRAEPAGLLERMRARLLFGSNVHLRPIAVGALALLIIIGGGTYAGLMSSNSAAPVKTSAAVEDLKSLDDNAQVFQQLNSLDQNDQDDNGGSSNDL</sequence>